<keyword evidence="4" id="KW-1185">Reference proteome</keyword>
<dbReference type="Proteomes" id="UP001179361">
    <property type="component" value="Unassembled WGS sequence"/>
</dbReference>
<dbReference type="RefSeq" id="WP_231059426.1">
    <property type="nucleotide sequence ID" value="NZ_JAJNOC010000006.1"/>
</dbReference>
<dbReference type="PROSITE" id="PS00018">
    <property type="entry name" value="EF_HAND_1"/>
    <property type="match status" value="1"/>
</dbReference>
<dbReference type="EMBL" id="JAJNOC010000006">
    <property type="protein sequence ID" value="MCD2518135.1"/>
    <property type="molecule type" value="Genomic_DNA"/>
</dbReference>
<sequence>MKKLLSTGALLLCCTAAHADPISWGFSFNGFYDSVSNSFLPDEVISGSFKGNDLDNDGLLEKDELLSLVVGELDYVACAPTSNTYYFCGATGFSFSPDSGLHFSVGSYGIDPEGWVGGGRLITTGDQHYAYEFNPATTTERHLYWTSETQLTMMSQAPEPHTWLMLVAGLLGLGWRAKRSERFS</sequence>
<feature type="domain" description="Ice-binding protein C-terminal" evidence="2">
    <location>
        <begin position="157"/>
        <end position="179"/>
    </location>
</feature>
<reference evidence="3" key="1">
    <citation type="submission" date="2021-11" db="EMBL/GenBank/DDBJ databases">
        <title>The complete genome of Massilia sp sp. G4R7.</title>
        <authorList>
            <person name="Liu L."/>
            <person name="Yue J."/>
            <person name="Yuan J."/>
            <person name="Yang F."/>
            <person name="Li L."/>
        </authorList>
    </citation>
    <scope>NUCLEOTIDE SEQUENCE</scope>
    <source>
        <strain evidence="3">G4R7</strain>
    </source>
</reference>
<dbReference type="InterPro" id="IPR013424">
    <property type="entry name" value="Ice-binding_C"/>
</dbReference>
<comment type="caution">
    <text evidence="3">The sequence shown here is derived from an EMBL/GenBank/DDBJ whole genome shotgun (WGS) entry which is preliminary data.</text>
</comment>
<dbReference type="InterPro" id="IPR018247">
    <property type="entry name" value="EF_Hand_1_Ca_BS"/>
</dbReference>
<gene>
    <name evidence="3" type="ORF">LQ564_17635</name>
</gene>
<accession>A0ABS8QBY6</accession>
<name>A0ABS8QBY6_9BURK</name>
<feature type="chain" id="PRO_5046583729" evidence="1">
    <location>
        <begin position="20"/>
        <end position="184"/>
    </location>
</feature>
<organism evidence="3 4">
    <name type="scientific">Massilia phyllostachyos</name>
    <dbReference type="NCBI Taxonomy" id="2898585"/>
    <lineage>
        <taxon>Bacteria</taxon>
        <taxon>Pseudomonadati</taxon>
        <taxon>Pseudomonadota</taxon>
        <taxon>Betaproteobacteria</taxon>
        <taxon>Burkholderiales</taxon>
        <taxon>Oxalobacteraceae</taxon>
        <taxon>Telluria group</taxon>
        <taxon>Massilia</taxon>
    </lineage>
</organism>
<evidence type="ECO:0000313" key="3">
    <source>
        <dbReference type="EMBL" id="MCD2518135.1"/>
    </source>
</evidence>
<proteinExistence type="predicted"/>
<keyword evidence="1" id="KW-0732">Signal</keyword>
<evidence type="ECO:0000259" key="2">
    <source>
        <dbReference type="Pfam" id="PF07589"/>
    </source>
</evidence>
<dbReference type="Pfam" id="PF07589">
    <property type="entry name" value="PEP-CTERM"/>
    <property type="match status" value="1"/>
</dbReference>
<protein>
    <submittedName>
        <fullName evidence="3">PEP-CTERM sorting domain-containing protein</fullName>
    </submittedName>
</protein>
<evidence type="ECO:0000256" key="1">
    <source>
        <dbReference type="SAM" id="SignalP"/>
    </source>
</evidence>
<feature type="signal peptide" evidence="1">
    <location>
        <begin position="1"/>
        <end position="19"/>
    </location>
</feature>
<evidence type="ECO:0000313" key="4">
    <source>
        <dbReference type="Proteomes" id="UP001179361"/>
    </source>
</evidence>